<dbReference type="Pfam" id="PF06799">
    <property type="entry name" value="CGLD27-like"/>
    <property type="match status" value="1"/>
</dbReference>
<reference evidence="2" key="1">
    <citation type="submission" date="2020-02" db="EMBL/GenBank/DDBJ databases">
        <authorList>
            <person name="Meier V. D."/>
        </authorList>
    </citation>
    <scope>NUCLEOTIDE SEQUENCE</scope>
    <source>
        <strain evidence="2">AVDCRST_MAG81</strain>
    </source>
</reference>
<keyword evidence="1" id="KW-0472">Membrane</keyword>
<dbReference type="InterPro" id="IPR009631">
    <property type="entry name" value="CGLD27-like"/>
</dbReference>
<dbReference type="EMBL" id="CADCWO010000166">
    <property type="protein sequence ID" value="CAA9581559.1"/>
    <property type="molecule type" value="Genomic_DNA"/>
</dbReference>
<dbReference type="AlphaFoldDB" id="A0A6J4VPK0"/>
<organism evidence="2">
    <name type="scientific">uncultured Synechococcales cyanobacterium</name>
    <dbReference type="NCBI Taxonomy" id="1936017"/>
    <lineage>
        <taxon>Bacteria</taxon>
        <taxon>Bacillati</taxon>
        <taxon>Cyanobacteriota</taxon>
        <taxon>Cyanophyceae</taxon>
        <taxon>Synechococcales</taxon>
        <taxon>environmental samples</taxon>
    </lineage>
</organism>
<feature type="transmembrane region" description="Helical" evidence="1">
    <location>
        <begin position="71"/>
        <end position="92"/>
    </location>
</feature>
<gene>
    <name evidence="2" type="ORF">AVDCRST_MAG81-3097</name>
</gene>
<protein>
    <submittedName>
        <fullName evidence="2">Uncharacterized membrane protein Ycf36</fullName>
    </submittedName>
</protein>
<keyword evidence="1" id="KW-0812">Transmembrane</keyword>
<sequence length="165" mass="18892">MKSSVPACPVPPEQLPINEYQSLRESWFFRWATLGLRSYLVGIAWFWIISLLLASPVVAASFSPAECPWQFALASAAGSGLFLALPLLRLYLGWGYIRSRLSSETVFYEETGWYDGQLWIKPPEEHAKDRLVVTYQVQPILQRLKWTFSFLGVLLFGGYILWNLL</sequence>
<keyword evidence="1" id="KW-1133">Transmembrane helix</keyword>
<feature type="transmembrane region" description="Helical" evidence="1">
    <location>
        <begin position="39"/>
        <end position="59"/>
    </location>
</feature>
<dbReference type="PANTHER" id="PTHR34214">
    <property type="match status" value="1"/>
</dbReference>
<proteinExistence type="predicted"/>
<evidence type="ECO:0000256" key="1">
    <source>
        <dbReference type="SAM" id="Phobius"/>
    </source>
</evidence>
<dbReference type="PANTHER" id="PTHR34214:SF3">
    <property type="entry name" value="PROTEIN CONSERVED IN THE GREEN LINEAGE AND DIATOMS 27, CHLOROPLASTIC"/>
    <property type="match status" value="1"/>
</dbReference>
<name>A0A6J4VPK0_9CYAN</name>
<evidence type="ECO:0000313" key="2">
    <source>
        <dbReference type="EMBL" id="CAA9581559.1"/>
    </source>
</evidence>
<accession>A0A6J4VPK0</accession>
<feature type="transmembrane region" description="Helical" evidence="1">
    <location>
        <begin position="144"/>
        <end position="162"/>
    </location>
</feature>